<comment type="caution">
    <text evidence="1">The sequence shown here is derived from an EMBL/GenBank/DDBJ whole genome shotgun (WGS) entry which is preliminary data.</text>
</comment>
<accession>A0A1Q9A3S4</accession>
<dbReference type="Proteomes" id="UP000185598">
    <property type="component" value="Unassembled WGS sequence"/>
</dbReference>
<proteinExistence type="predicted"/>
<gene>
    <name evidence="1" type="ORF">BJF91_19105</name>
</gene>
<protein>
    <submittedName>
        <fullName evidence="1">Uncharacterized protein</fullName>
    </submittedName>
</protein>
<evidence type="ECO:0000313" key="1">
    <source>
        <dbReference type="EMBL" id="OLP49192.1"/>
    </source>
</evidence>
<keyword evidence="2" id="KW-1185">Reference proteome</keyword>
<sequence>MDFLGFALIDPKCGPEPCSLLSQRRYLLHLGNDSLRSNCFPKGLDCCLGCDRTTLSMVQKIGIGTML</sequence>
<evidence type="ECO:0000313" key="2">
    <source>
        <dbReference type="Proteomes" id="UP000185598"/>
    </source>
</evidence>
<name>A0A1Q9A3S4_9HYPH</name>
<organism evidence="1 2">
    <name type="scientific">Allorhizobium taibaishanense</name>
    <dbReference type="NCBI Taxonomy" id="887144"/>
    <lineage>
        <taxon>Bacteria</taxon>
        <taxon>Pseudomonadati</taxon>
        <taxon>Pseudomonadota</taxon>
        <taxon>Alphaproteobacteria</taxon>
        <taxon>Hyphomicrobiales</taxon>
        <taxon>Rhizobiaceae</taxon>
        <taxon>Rhizobium/Agrobacterium group</taxon>
        <taxon>Allorhizobium</taxon>
    </lineage>
</organism>
<dbReference type="STRING" id="887144.BJF91_19105"/>
<dbReference type="EMBL" id="MKIN01000022">
    <property type="protein sequence ID" value="OLP49192.1"/>
    <property type="molecule type" value="Genomic_DNA"/>
</dbReference>
<dbReference type="AlphaFoldDB" id="A0A1Q9A3S4"/>
<reference evidence="1 2" key="1">
    <citation type="submission" date="2016-09" db="EMBL/GenBank/DDBJ databases">
        <title>Rhizobium oryziradicis sp. nov., isolated from the root of rice.</title>
        <authorList>
            <person name="Zhao J."/>
            <person name="Zhang X."/>
        </authorList>
    </citation>
    <scope>NUCLEOTIDE SEQUENCE [LARGE SCALE GENOMIC DNA]</scope>
    <source>
        <strain evidence="1 2">14971</strain>
    </source>
</reference>